<proteinExistence type="inferred from homology"/>
<dbReference type="AlphaFoldDB" id="A0A8H7DBS1"/>
<feature type="active site" evidence="2">
    <location>
        <position position="293"/>
    </location>
</feature>
<keyword evidence="6" id="KW-0732">Signal</keyword>
<dbReference type="GO" id="GO:0004190">
    <property type="term" value="F:aspartic-type endopeptidase activity"/>
    <property type="evidence" value="ECO:0007669"/>
    <property type="project" value="InterPro"/>
</dbReference>
<comment type="similarity">
    <text evidence="1">Belongs to the peptidase A1 family.</text>
</comment>
<dbReference type="PANTHER" id="PTHR47966:SF6">
    <property type="entry name" value="PEPTIDASE A1 DOMAIN-CONTAINING PROTEIN"/>
    <property type="match status" value="1"/>
</dbReference>
<feature type="domain" description="Peptidase A1" evidence="7">
    <location>
        <begin position="81"/>
        <end position="399"/>
    </location>
</feature>
<evidence type="ECO:0000259" key="7">
    <source>
        <dbReference type="PROSITE" id="PS51767"/>
    </source>
</evidence>
<feature type="region of interest" description="Disordered" evidence="4">
    <location>
        <begin position="438"/>
        <end position="457"/>
    </location>
</feature>
<dbReference type="PANTHER" id="PTHR47966">
    <property type="entry name" value="BETA-SITE APP-CLEAVING ENZYME, ISOFORM A-RELATED"/>
    <property type="match status" value="1"/>
</dbReference>
<dbReference type="InterPro" id="IPR033121">
    <property type="entry name" value="PEPTIDASE_A1"/>
</dbReference>
<evidence type="ECO:0000256" key="2">
    <source>
        <dbReference type="PIRSR" id="PIRSR601461-1"/>
    </source>
</evidence>
<dbReference type="GO" id="GO:0006508">
    <property type="term" value="P:proteolysis"/>
    <property type="evidence" value="ECO:0007669"/>
    <property type="project" value="UniProtKB-KW"/>
</dbReference>
<dbReference type="Pfam" id="PF00026">
    <property type="entry name" value="Asp"/>
    <property type="match status" value="1"/>
</dbReference>
<protein>
    <submittedName>
        <fullName evidence="8">Lysosomal aspartic protease</fullName>
    </submittedName>
</protein>
<evidence type="ECO:0000256" key="3">
    <source>
        <dbReference type="PIRSR" id="PIRSR601461-2"/>
    </source>
</evidence>
<keyword evidence="5" id="KW-1133">Transmembrane helix</keyword>
<feature type="disulfide bond" evidence="3">
    <location>
        <begin position="112"/>
        <end position="117"/>
    </location>
</feature>
<dbReference type="InterPro" id="IPR021109">
    <property type="entry name" value="Peptidase_aspartic_dom_sf"/>
</dbReference>
<feature type="signal peptide" evidence="6">
    <location>
        <begin position="1"/>
        <end position="22"/>
    </location>
</feature>
<reference evidence="8" key="1">
    <citation type="submission" date="2020-05" db="EMBL/GenBank/DDBJ databases">
        <title>Mycena genomes resolve the evolution of fungal bioluminescence.</title>
        <authorList>
            <person name="Tsai I.J."/>
        </authorList>
    </citation>
    <scope>NUCLEOTIDE SEQUENCE</scope>
    <source>
        <strain evidence="8">160909Yilan</strain>
    </source>
</reference>
<dbReference type="InterPro" id="IPR034164">
    <property type="entry name" value="Pepsin-like_dom"/>
</dbReference>
<name>A0A8H7DBS1_9AGAR</name>
<dbReference type="PROSITE" id="PS51767">
    <property type="entry name" value="PEPTIDASE_A1"/>
    <property type="match status" value="1"/>
</dbReference>
<feature type="chain" id="PRO_5034047551" evidence="6">
    <location>
        <begin position="23"/>
        <end position="549"/>
    </location>
</feature>
<evidence type="ECO:0000256" key="5">
    <source>
        <dbReference type="SAM" id="Phobius"/>
    </source>
</evidence>
<dbReference type="InterPro" id="IPR001461">
    <property type="entry name" value="Aspartic_peptidase_A1"/>
</dbReference>
<evidence type="ECO:0000256" key="1">
    <source>
        <dbReference type="ARBA" id="ARBA00007447"/>
    </source>
</evidence>
<feature type="transmembrane region" description="Helical" evidence="5">
    <location>
        <begin position="463"/>
        <end position="487"/>
    </location>
</feature>
<feature type="active site" evidence="2">
    <location>
        <position position="99"/>
    </location>
</feature>
<evidence type="ECO:0000313" key="8">
    <source>
        <dbReference type="EMBL" id="KAF7366268.1"/>
    </source>
</evidence>
<dbReference type="SUPFAM" id="SSF50630">
    <property type="entry name" value="Acid proteases"/>
    <property type="match status" value="1"/>
</dbReference>
<feature type="compositionally biased region" description="Low complexity" evidence="4">
    <location>
        <begin position="438"/>
        <end position="454"/>
    </location>
</feature>
<keyword evidence="5" id="KW-0812">Transmembrane</keyword>
<accession>A0A8H7DBS1</accession>
<evidence type="ECO:0000313" key="9">
    <source>
        <dbReference type="Proteomes" id="UP000623467"/>
    </source>
</evidence>
<keyword evidence="8" id="KW-0378">Hydrolase</keyword>
<dbReference type="OrthoDB" id="771136at2759"/>
<keyword evidence="5" id="KW-0472">Membrane</keyword>
<evidence type="ECO:0000256" key="6">
    <source>
        <dbReference type="SAM" id="SignalP"/>
    </source>
</evidence>
<organism evidence="8 9">
    <name type="scientific">Mycena sanguinolenta</name>
    <dbReference type="NCBI Taxonomy" id="230812"/>
    <lineage>
        <taxon>Eukaryota</taxon>
        <taxon>Fungi</taxon>
        <taxon>Dikarya</taxon>
        <taxon>Basidiomycota</taxon>
        <taxon>Agaricomycotina</taxon>
        <taxon>Agaricomycetes</taxon>
        <taxon>Agaricomycetidae</taxon>
        <taxon>Agaricales</taxon>
        <taxon>Marasmiineae</taxon>
        <taxon>Mycenaceae</taxon>
        <taxon>Mycena</taxon>
    </lineage>
</organism>
<dbReference type="Gene3D" id="2.40.70.10">
    <property type="entry name" value="Acid Proteases"/>
    <property type="match status" value="2"/>
</dbReference>
<dbReference type="Proteomes" id="UP000623467">
    <property type="component" value="Unassembled WGS sequence"/>
</dbReference>
<dbReference type="CDD" id="cd05471">
    <property type="entry name" value="pepsin_like"/>
    <property type="match status" value="1"/>
</dbReference>
<dbReference type="EMBL" id="JACAZH010000006">
    <property type="protein sequence ID" value="KAF7366268.1"/>
    <property type="molecule type" value="Genomic_DNA"/>
</dbReference>
<sequence length="549" mass="59142">MRYNWIRELCFITLFFTAVARAEPIHLTLMRRGRSSVSPKDLITSHRLRRGHVSVGNSIQDQTRAALEDFNLTNGLTDDYYFTEISIGTPPQTFKMWMDIGVSDVYVAGTACTIEQCPSFVPLYDETLSSTAVNKTTTVSSILTEGGIAYGYIVADTITMGSIIVSQAEFLEATRISTLILPDSVSGLLGFGFDNTGQAPIVPFWRTLMNSGGAAPEMGFWISRVLGTNDPASEEPGGVFTFGGVNASLFSGDVEFLDLVPSYMTCWALNLSRITAQNKSISVTKSSSLATFDTVTTLILGPSQDVKAIWATIPGSSFDNSLGVYQFPCNTTVKVSVSFGGKMWPIDPVDINMGPASEKSQCLGAIAPLDDTAFWTFGIPFMKNVYAVLRNSPPSVGFAELSTIAGGTGLFDYCLHPRPASSSASKSTSSTSTSFMVTVTASSSPSGTPEPTSSRGLSKKRNIGAIIGPTIAGVVVLLAGIAVFIFCRGKRRNRRKNSVPEVSAFVGNHSEARFAGENEIRHVFSDLLTCCPDADEARTHYYSEYGHHI</sequence>
<evidence type="ECO:0000256" key="4">
    <source>
        <dbReference type="SAM" id="MobiDB-lite"/>
    </source>
</evidence>
<gene>
    <name evidence="8" type="ORF">MSAN_00883000</name>
</gene>
<keyword evidence="3" id="KW-1015">Disulfide bond</keyword>
<keyword evidence="8" id="KW-0645">Protease</keyword>
<keyword evidence="9" id="KW-1185">Reference proteome</keyword>
<dbReference type="PRINTS" id="PR00792">
    <property type="entry name" value="PEPSIN"/>
</dbReference>
<comment type="caution">
    <text evidence="8">The sequence shown here is derived from an EMBL/GenBank/DDBJ whole genome shotgun (WGS) entry which is preliminary data.</text>
</comment>